<accession>A0A5A7TYC3</accession>
<dbReference type="AlphaFoldDB" id="A0A5A7TYC3"/>
<evidence type="ECO:0000313" key="2">
    <source>
        <dbReference type="Proteomes" id="UP000321393"/>
    </source>
</evidence>
<protein>
    <recommendedName>
        <fullName evidence="3">Retrotransposon gag domain-containing protein</fullName>
    </recommendedName>
</protein>
<reference evidence="1 2" key="1">
    <citation type="submission" date="2019-08" db="EMBL/GenBank/DDBJ databases">
        <title>Draft genome sequences of two oriental melons (Cucumis melo L. var makuwa).</title>
        <authorList>
            <person name="Kwon S.-Y."/>
        </authorList>
    </citation>
    <scope>NUCLEOTIDE SEQUENCE [LARGE SCALE GENOMIC DNA]</scope>
    <source>
        <strain evidence="2">cv. SW 3</strain>
        <tissue evidence="1">Leaf</tissue>
    </source>
</reference>
<gene>
    <name evidence="1" type="ORF">E6C27_scaffold61G002110</name>
</gene>
<organism evidence="1 2">
    <name type="scientific">Cucumis melo var. makuwa</name>
    <name type="common">Oriental melon</name>
    <dbReference type="NCBI Taxonomy" id="1194695"/>
    <lineage>
        <taxon>Eukaryota</taxon>
        <taxon>Viridiplantae</taxon>
        <taxon>Streptophyta</taxon>
        <taxon>Embryophyta</taxon>
        <taxon>Tracheophyta</taxon>
        <taxon>Spermatophyta</taxon>
        <taxon>Magnoliopsida</taxon>
        <taxon>eudicotyledons</taxon>
        <taxon>Gunneridae</taxon>
        <taxon>Pentapetalae</taxon>
        <taxon>rosids</taxon>
        <taxon>fabids</taxon>
        <taxon>Cucurbitales</taxon>
        <taxon>Cucurbitaceae</taxon>
        <taxon>Benincaseae</taxon>
        <taxon>Cucumis</taxon>
    </lineage>
</organism>
<proteinExistence type="predicted"/>
<comment type="caution">
    <text evidence="1">The sequence shown here is derived from an EMBL/GenBank/DDBJ whole genome shotgun (WGS) entry which is preliminary data.</text>
</comment>
<dbReference type="EMBL" id="SSTE01012822">
    <property type="protein sequence ID" value="KAA0048573.1"/>
    <property type="molecule type" value="Genomic_DNA"/>
</dbReference>
<dbReference type="Proteomes" id="UP000321393">
    <property type="component" value="Unassembled WGS sequence"/>
</dbReference>
<name>A0A5A7TYC3_CUCMM</name>
<evidence type="ECO:0000313" key="1">
    <source>
        <dbReference type="EMBL" id="KAA0048573.1"/>
    </source>
</evidence>
<evidence type="ECO:0008006" key="3">
    <source>
        <dbReference type="Google" id="ProtNLM"/>
    </source>
</evidence>
<dbReference type="OrthoDB" id="2272416at2759"/>
<sequence>MFDCFPQKLDNKFSIERLKALGTATFAGTTNPIDAEKWLSFIEKYFGGRRRMPHSWEEFKKAFKNKFYPCFFYDAKRNEFMSLLMSQTSASSFEAGLQTEISALVTTNVDCQSFSTLRGDERRYETGCQALGVQQRGNFKTCSHDPSSSKIIFVLKARTLMKKGHTTYLAHMVDTREAGHVIFLKLQFLKKACIFKGTSILEGGWLQELRSLLALWRILSIPSKGTIEYFLSYPPCFIASDPTSTRGQLAFAVRSTTLVETIKHFRSASLLAIQHLLGDDQAFFIRSTVLIGAIGHLRRASPSTIQLLPGDDRISTARSTMLVGAIGLRRASPSVIQLLLRNDRAFFVRSTALVEAIEHLHYTSPLAFQLLLEDD</sequence>